<evidence type="ECO:0000259" key="2">
    <source>
        <dbReference type="PROSITE" id="PS51733"/>
    </source>
</evidence>
<evidence type="ECO:0000256" key="1">
    <source>
        <dbReference type="ARBA" id="ARBA00022598"/>
    </source>
</evidence>
<dbReference type="EC" id="6.3.4.15" evidence="3"/>
<sequence>MEFNTLFTGKNYIELERVDSTNNYAANLMKQTKVPDGTVILAHFQENGRGQMGNSWQSMAGQNIMTSLIFHLGKLNPDESFLISKAISLGLYETVNKFVKNEVCIKWPNDIYVEDQKIAGMLIENKWQGTECNSIVGIGLNVNQRFFGELHATSLANCTGLTFEIPQVLNHLLSKIERKIIQFRKGDQSAISANYLSHLKDYKEQRIFQTTSGELFSGKIIDVENTGHLIIEAFGGEHKRFLFKEVNVVSNM</sequence>
<protein>
    <submittedName>
        <fullName evidence="3">Bifunctional ligase/repressor BirA</fullName>
        <ecNumber evidence="3">6.3.4.15</ecNumber>
    </submittedName>
</protein>
<keyword evidence="4" id="KW-1185">Reference proteome</keyword>
<dbReference type="SUPFAM" id="SSF55681">
    <property type="entry name" value="Class II aaRS and biotin synthetases"/>
    <property type="match status" value="1"/>
</dbReference>
<dbReference type="InterPro" id="IPR004143">
    <property type="entry name" value="BPL_LPL_catalytic"/>
</dbReference>
<dbReference type="EMBL" id="OU015584">
    <property type="protein sequence ID" value="CAG5086402.1"/>
    <property type="molecule type" value="Genomic_DNA"/>
</dbReference>
<evidence type="ECO:0000313" key="4">
    <source>
        <dbReference type="Proteomes" id="UP000683507"/>
    </source>
</evidence>
<organism evidence="3 4">
    <name type="scientific">Parvicella tangerina</name>
    <dbReference type="NCBI Taxonomy" id="2829795"/>
    <lineage>
        <taxon>Bacteria</taxon>
        <taxon>Pseudomonadati</taxon>
        <taxon>Bacteroidota</taxon>
        <taxon>Flavobacteriia</taxon>
        <taxon>Flavobacteriales</taxon>
        <taxon>Parvicellaceae</taxon>
        <taxon>Parvicella</taxon>
    </lineage>
</organism>
<dbReference type="RefSeq" id="WP_258543299.1">
    <property type="nucleotide sequence ID" value="NZ_OU015584.1"/>
</dbReference>
<dbReference type="PROSITE" id="PS51733">
    <property type="entry name" value="BPL_LPL_CATALYTIC"/>
    <property type="match status" value="1"/>
</dbReference>
<dbReference type="PANTHER" id="PTHR12835">
    <property type="entry name" value="BIOTIN PROTEIN LIGASE"/>
    <property type="match status" value="1"/>
</dbReference>
<dbReference type="KEGG" id="ptan:CRYO30217_03109"/>
<dbReference type="PANTHER" id="PTHR12835:SF5">
    <property type="entry name" value="BIOTIN--PROTEIN LIGASE"/>
    <property type="match status" value="1"/>
</dbReference>
<dbReference type="GO" id="GO:0004077">
    <property type="term" value="F:biotin--[biotin carboxyl-carrier protein] ligase activity"/>
    <property type="evidence" value="ECO:0007669"/>
    <property type="project" value="UniProtKB-EC"/>
</dbReference>
<evidence type="ECO:0000313" key="3">
    <source>
        <dbReference type="EMBL" id="CAG5086402.1"/>
    </source>
</evidence>
<dbReference type="InterPro" id="IPR045864">
    <property type="entry name" value="aa-tRNA-synth_II/BPL/LPL"/>
</dbReference>
<accession>A0A916JRW4</accession>
<name>A0A916JRW4_9FLAO</name>
<dbReference type="Proteomes" id="UP000683507">
    <property type="component" value="Chromosome"/>
</dbReference>
<dbReference type="InterPro" id="IPR004408">
    <property type="entry name" value="Biotin_CoA_COase_ligase"/>
</dbReference>
<reference evidence="3" key="1">
    <citation type="submission" date="2021-04" db="EMBL/GenBank/DDBJ databases">
        <authorList>
            <person name="Rodrigo-Torres L."/>
            <person name="Arahal R. D."/>
            <person name="Lucena T."/>
        </authorList>
    </citation>
    <scope>NUCLEOTIDE SEQUENCE</scope>
    <source>
        <strain evidence="3">AS29M-1</strain>
    </source>
</reference>
<dbReference type="Pfam" id="PF03099">
    <property type="entry name" value="BPL_LplA_LipB"/>
    <property type="match status" value="1"/>
</dbReference>
<dbReference type="GO" id="GO:0005737">
    <property type="term" value="C:cytoplasm"/>
    <property type="evidence" value="ECO:0007669"/>
    <property type="project" value="TreeGrafter"/>
</dbReference>
<dbReference type="AlphaFoldDB" id="A0A916JRW4"/>
<feature type="domain" description="BPL/LPL catalytic" evidence="2">
    <location>
        <begin position="1"/>
        <end position="184"/>
    </location>
</feature>
<proteinExistence type="predicted"/>
<dbReference type="CDD" id="cd16442">
    <property type="entry name" value="BPL"/>
    <property type="match status" value="1"/>
</dbReference>
<dbReference type="NCBIfam" id="TIGR00121">
    <property type="entry name" value="birA_ligase"/>
    <property type="match status" value="1"/>
</dbReference>
<keyword evidence="1 3" id="KW-0436">Ligase</keyword>
<dbReference type="Gene3D" id="3.30.930.10">
    <property type="entry name" value="Bira Bifunctional Protein, Domain 2"/>
    <property type="match status" value="1"/>
</dbReference>
<gene>
    <name evidence="3" type="primary">birA</name>
    <name evidence="3" type="ORF">CRYO30217_03109</name>
</gene>